<comment type="similarity">
    <text evidence="2">Belongs to the TrbL/VirB6 family.</text>
</comment>
<evidence type="ECO:0000313" key="9">
    <source>
        <dbReference type="Proteomes" id="UP000781958"/>
    </source>
</evidence>
<keyword evidence="5 7" id="KW-0472">Membrane</keyword>
<evidence type="ECO:0000256" key="4">
    <source>
        <dbReference type="ARBA" id="ARBA00022989"/>
    </source>
</evidence>
<feature type="region of interest" description="Disordered" evidence="6">
    <location>
        <begin position="403"/>
        <end position="441"/>
    </location>
</feature>
<comment type="caution">
    <text evidence="8">The sequence shown here is derived from an EMBL/GenBank/DDBJ whole genome shotgun (WGS) entry which is preliminary data.</text>
</comment>
<gene>
    <name evidence="8" type="ORF">J2851_006674</name>
</gene>
<proteinExistence type="inferred from homology"/>
<keyword evidence="4 7" id="KW-1133">Transmembrane helix</keyword>
<keyword evidence="9" id="KW-1185">Reference proteome</keyword>
<feature type="region of interest" description="Disordered" evidence="6">
    <location>
        <begin position="317"/>
        <end position="370"/>
    </location>
</feature>
<evidence type="ECO:0000256" key="6">
    <source>
        <dbReference type="SAM" id="MobiDB-lite"/>
    </source>
</evidence>
<evidence type="ECO:0000313" key="8">
    <source>
        <dbReference type="EMBL" id="MBP2296856.1"/>
    </source>
</evidence>
<feature type="compositionally biased region" description="Low complexity" evidence="6">
    <location>
        <begin position="353"/>
        <end position="362"/>
    </location>
</feature>
<dbReference type="RefSeq" id="WP_209772530.1">
    <property type="nucleotide sequence ID" value="NZ_JAGINP010000036.1"/>
</dbReference>
<comment type="subcellular location">
    <subcellularLocation>
        <location evidence="1">Membrane</location>
        <topology evidence="1">Multi-pass membrane protein</topology>
    </subcellularLocation>
</comment>
<feature type="transmembrane region" description="Helical" evidence="7">
    <location>
        <begin position="31"/>
        <end position="50"/>
    </location>
</feature>
<dbReference type="Proteomes" id="UP000781958">
    <property type="component" value="Unassembled WGS sequence"/>
</dbReference>
<evidence type="ECO:0000256" key="7">
    <source>
        <dbReference type="SAM" id="Phobius"/>
    </source>
</evidence>
<reference evidence="8 9" key="1">
    <citation type="submission" date="2021-03" db="EMBL/GenBank/DDBJ databases">
        <title>Genomic Encyclopedia of Type Strains, Phase III (KMG-III): the genomes of soil and plant-associated and newly described type strains.</title>
        <authorList>
            <person name="Whitman W."/>
        </authorList>
    </citation>
    <scope>NUCLEOTIDE SEQUENCE [LARGE SCALE GENOMIC DNA]</scope>
    <source>
        <strain evidence="8 9">IMMIB AFH-6</strain>
    </source>
</reference>
<organism evidence="8 9">
    <name type="scientific">Azospirillum rugosum</name>
    <dbReference type="NCBI Taxonomy" id="416170"/>
    <lineage>
        <taxon>Bacteria</taxon>
        <taxon>Pseudomonadati</taxon>
        <taxon>Pseudomonadota</taxon>
        <taxon>Alphaproteobacteria</taxon>
        <taxon>Rhodospirillales</taxon>
        <taxon>Azospirillaceae</taxon>
        <taxon>Azospirillum</taxon>
    </lineage>
</organism>
<evidence type="ECO:0000256" key="1">
    <source>
        <dbReference type="ARBA" id="ARBA00004141"/>
    </source>
</evidence>
<protein>
    <submittedName>
        <fullName evidence="8">Type IV secretion system protein TrbL</fullName>
    </submittedName>
</protein>
<keyword evidence="3 7" id="KW-0812">Transmembrane</keyword>
<feature type="compositionally biased region" description="Basic and acidic residues" evidence="6">
    <location>
        <begin position="428"/>
        <end position="441"/>
    </location>
</feature>
<feature type="transmembrane region" description="Helical" evidence="7">
    <location>
        <begin position="132"/>
        <end position="163"/>
    </location>
</feature>
<feature type="transmembrane region" description="Helical" evidence="7">
    <location>
        <begin position="169"/>
        <end position="190"/>
    </location>
</feature>
<evidence type="ECO:0000256" key="5">
    <source>
        <dbReference type="ARBA" id="ARBA00023136"/>
    </source>
</evidence>
<feature type="compositionally biased region" description="Gly residues" evidence="6">
    <location>
        <begin position="321"/>
        <end position="338"/>
    </location>
</feature>
<evidence type="ECO:0000256" key="2">
    <source>
        <dbReference type="ARBA" id="ARBA00007802"/>
    </source>
</evidence>
<dbReference type="Pfam" id="PF04610">
    <property type="entry name" value="TrbL"/>
    <property type="match status" value="1"/>
</dbReference>
<feature type="transmembrane region" description="Helical" evidence="7">
    <location>
        <begin position="202"/>
        <end position="223"/>
    </location>
</feature>
<sequence length="441" mass="45155">MDVSALSVVLHQLTAAVVTGLGLLGPDVRTALRLLMMLSYTLALLLWLFEGKAAVHGPFLRMLLKFAAIGALVEWFPAGSAALVQAAAQQGLNLVPGGGFALDDPGYIAHLGIQAVIPLMQRVKEMLGPVDFFLNFVEIVIFLLAALVVIVSFCILAIQVFLAFLEYRLLSLAAYLAIPFAVLGPTSFVAERAIGYIAATALKLLVLGCIIAMCSATLLALTFTGTPTLAQAFGVAVLAAAIFVLAIKAPRAAAGLVNGGPVMDGMTALAALWTAGWLGMRTMAGAAAATTGAPGSLAVGASALWSGLRHVTTGATASVGSTGGTGGGAGGGTGGGSAGASAGRRYPAGRFGGSRASASRGSGWDKPMTDAQRGELDRLAAGRTVDPNLTRGQASRLIERWGGEESWLRRSASNATERPQGPPGRTPGTDRRADDKETDPS</sequence>
<feature type="transmembrane region" description="Helical" evidence="7">
    <location>
        <begin position="62"/>
        <end position="84"/>
    </location>
</feature>
<name>A0ABS4SWC0_9PROT</name>
<evidence type="ECO:0000256" key="3">
    <source>
        <dbReference type="ARBA" id="ARBA00022692"/>
    </source>
</evidence>
<feature type="transmembrane region" description="Helical" evidence="7">
    <location>
        <begin position="229"/>
        <end position="247"/>
    </location>
</feature>
<dbReference type="InterPro" id="IPR007688">
    <property type="entry name" value="Conjugal_tfr_TrbL/VirB6"/>
</dbReference>
<accession>A0ABS4SWC0</accession>
<dbReference type="EMBL" id="JAGINP010000036">
    <property type="protein sequence ID" value="MBP2296856.1"/>
    <property type="molecule type" value="Genomic_DNA"/>
</dbReference>